<sequence length="203" mass="21840">MKPMSTHQSDGGTARVIPNWESCIDCGACEVACQRTWDLPPESDRIQVVALAHGTEDETNKPMQCYNCAEAPCVEVCPTDALRFRDNGTVRVDAGMCIGCHYCGVGCPFGAPQYPDAEVPEAEEASPLGARGNGLMDKCTTCEPRQEQGLEPACSSECPTDALLFGTPDELSEKLEEDHVSTPFSDEAARIVFGDDADEIMGE</sequence>
<evidence type="ECO:0000256" key="2">
    <source>
        <dbReference type="ARBA" id="ARBA00022723"/>
    </source>
</evidence>
<dbReference type="PROSITE" id="PS51379">
    <property type="entry name" value="4FE4S_FER_2"/>
    <property type="match status" value="3"/>
</dbReference>
<evidence type="ECO:0000256" key="3">
    <source>
        <dbReference type="ARBA" id="ARBA00023004"/>
    </source>
</evidence>
<keyword evidence="2" id="KW-0479">Metal-binding</keyword>
<organism evidence="6 7">
    <name type="scientific">Natronococcus amylolyticus DSM 10524</name>
    <dbReference type="NCBI Taxonomy" id="1227497"/>
    <lineage>
        <taxon>Archaea</taxon>
        <taxon>Methanobacteriati</taxon>
        <taxon>Methanobacteriota</taxon>
        <taxon>Stenosarchaea group</taxon>
        <taxon>Halobacteria</taxon>
        <taxon>Halobacteriales</taxon>
        <taxon>Natrialbaceae</taxon>
        <taxon>Natronococcus</taxon>
    </lineage>
</organism>
<comment type="caution">
    <text evidence="6">The sequence shown here is derived from an EMBL/GenBank/DDBJ whole genome shotgun (WGS) entry which is preliminary data.</text>
</comment>
<dbReference type="Gene3D" id="3.30.70.20">
    <property type="match status" value="2"/>
</dbReference>
<dbReference type="GO" id="GO:0046872">
    <property type="term" value="F:metal ion binding"/>
    <property type="evidence" value="ECO:0007669"/>
    <property type="project" value="UniProtKB-KW"/>
</dbReference>
<dbReference type="GO" id="GO:0016491">
    <property type="term" value="F:oxidoreductase activity"/>
    <property type="evidence" value="ECO:0007669"/>
    <property type="project" value="UniProtKB-ARBA"/>
</dbReference>
<dbReference type="Proteomes" id="UP000011688">
    <property type="component" value="Unassembled WGS sequence"/>
</dbReference>
<evidence type="ECO:0000313" key="6">
    <source>
        <dbReference type="EMBL" id="ELY54532.1"/>
    </source>
</evidence>
<feature type="domain" description="4Fe-4S ferredoxin-type" evidence="5">
    <location>
        <begin position="14"/>
        <end position="42"/>
    </location>
</feature>
<dbReference type="PANTHER" id="PTHR43177">
    <property type="entry name" value="PROTEIN NRFC"/>
    <property type="match status" value="1"/>
</dbReference>
<accession>L9WYQ6</accession>
<proteinExistence type="predicted"/>
<dbReference type="InterPro" id="IPR017896">
    <property type="entry name" value="4Fe4S_Fe-S-bd"/>
</dbReference>
<gene>
    <name evidence="6" type="ORF">C491_18059</name>
</gene>
<evidence type="ECO:0000259" key="5">
    <source>
        <dbReference type="PROSITE" id="PS51379"/>
    </source>
</evidence>
<evidence type="ECO:0000313" key="7">
    <source>
        <dbReference type="Proteomes" id="UP000011688"/>
    </source>
</evidence>
<dbReference type="PROSITE" id="PS00198">
    <property type="entry name" value="4FE4S_FER_1"/>
    <property type="match status" value="1"/>
</dbReference>
<evidence type="ECO:0000256" key="4">
    <source>
        <dbReference type="ARBA" id="ARBA00023014"/>
    </source>
</evidence>
<dbReference type="EMBL" id="AOIB01000036">
    <property type="protein sequence ID" value="ELY54532.1"/>
    <property type="molecule type" value="Genomic_DNA"/>
</dbReference>
<dbReference type="STRING" id="1227497.C491_18059"/>
<keyword evidence="4" id="KW-0411">Iron-sulfur</keyword>
<dbReference type="InterPro" id="IPR017900">
    <property type="entry name" value="4Fe4S_Fe_S_CS"/>
</dbReference>
<keyword evidence="7" id="KW-1185">Reference proteome</keyword>
<dbReference type="SUPFAM" id="SSF54862">
    <property type="entry name" value="4Fe-4S ferredoxins"/>
    <property type="match status" value="1"/>
</dbReference>
<name>L9WYQ6_9EURY</name>
<dbReference type="AlphaFoldDB" id="L9WYQ6"/>
<keyword evidence="3" id="KW-0408">Iron</keyword>
<dbReference type="InterPro" id="IPR050954">
    <property type="entry name" value="ET_IronSulfur_Cluster-Binding"/>
</dbReference>
<dbReference type="PANTHER" id="PTHR43177:SF3">
    <property type="entry name" value="PROTEIN NRFC HOMOLOG"/>
    <property type="match status" value="1"/>
</dbReference>
<dbReference type="CDD" id="cd16371">
    <property type="entry name" value="DMSOR_beta_like"/>
    <property type="match status" value="1"/>
</dbReference>
<feature type="domain" description="4Fe-4S ferredoxin-type" evidence="5">
    <location>
        <begin position="55"/>
        <end position="87"/>
    </location>
</feature>
<dbReference type="Pfam" id="PF13247">
    <property type="entry name" value="Fer4_11"/>
    <property type="match status" value="1"/>
</dbReference>
<protein>
    <submittedName>
        <fullName evidence="6">Anaerobic dehydrogenase iron-sulfur binding subunit 2</fullName>
    </submittedName>
</protein>
<evidence type="ECO:0000256" key="1">
    <source>
        <dbReference type="ARBA" id="ARBA00022485"/>
    </source>
</evidence>
<dbReference type="eggNOG" id="arCOG01500">
    <property type="taxonomic scope" value="Archaea"/>
</dbReference>
<keyword evidence="1" id="KW-0004">4Fe-4S</keyword>
<dbReference type="GO" id="GO:0051539">
    <property type="term" value="F:4 iron, 4 sulfur cluster binding"/>
    <property type="evidence" value="ECO:0007669"/>
    <property type="project" value="UniProtKB-KW"/>
</dbReference>
<reference evidence="6 7" key="1">
    <citation type="journal article" date="2014" name="PLoS Genet.">
        <title>Phylogenetically driven sequencing of extremely halophilic archaea reveals strategies for static and dynamic osmo-response.</title>
        <authorList>
            <person name="Becker E.A."/>
            <person name="Seitzer P.M."/>
            <person name="Tritt A."/>
            <person name="Larsen D."/>
            <person name="Krusor M."/>
            <person name="Yao A.I."/>
            <person name="Wu D."/>
            <person name="Madern D."/>
            <person name="Eisen J.A."/>
            <person name="Darling A.E."/>
            <person name="Facciotti M.T."/>
        </authorList>
    </citation>
    <scope>NUCLEOTIDE SEQUENCE [LARGE SCALE GENOMIC DNA]</scope>
    <source>
        <strain evidence="6 7">DSM 10524</strain>
    </source>
</reference>
<feature type="domain" description="4Fe-4S ferredoxin-type" evidence="5">
    <location>
        <begin position="88"/>
        <end position="117"/>
    </location>
</feature>